<accession>A0A813QZ22</accession>
<dbReference type="AlphaFoldDB" id="A0A813QZ22"/>
<name>A0A813QZ22_9BILA</name>
<proteinExistence type="predicted"/>
<dbReference type="Proteomes" id="UP000663860">
    <property type="component" value="Unassembled WGS sequence"/>
</dbReference>
<evidence type="ECO:0000313" key="1">
    <source>
        <dbReference type="EMBL" id="CAF0775517.1"/>
    </source>
</evidence>
<reference evidence="1" key="1">
    <citation type="submission" date="2021-02" db="EMBL/GenBank/DDBJ databases">
        <authorList>
            <person name="Nowell W R."/>
        </authorList>
    </citation>
    <scope>NUCLEOTIDE SEQUENCE</scope>
</reference>
<organism evidence="1 2">
    <name type="scientific">Adineta steineri</name>
    <dbReference type="NCBI Taxonomy" id="433720"/>
    <lineage>
        <taxon>Eukaryota</taxon>
        <taxon>Metazoa</taxon>
        <taxon>Spiralia</taxon>
        <taxon>Gnathifera</taxon>
        <taxon>Rotifera</taxon>
        <taxon>Eurotatoria</taxon>
        <taxon>Bdelloidea</taxon>
        <taxon>Adinetida</taxon>
        <taxon>Adinetidae</taxon>
        <taxon>Adineta</taxon>
    </lineage>
</organism>
<sequence>MQSIYKTIDILSSSDYSQNSTVRTITDQFKISDELAKQFEEVHPIRNGMTVSHQTYPRVISMVDYTLDEAILLYRKLFYSTFERKPPQCDINTLLYQIEQSKSKFLDIIVDYGGAFESEHLHLIRCAFPHAIIYSIDILYEDLDLLICNINEDERKWCIIPVFSSTNQSNRFQLIESLRQEIGKSSSFWYGMNIWKLEFDHTINCLQIYDPYTEILDLEKIHFIDTIDKCEIKPCSLFMAYNMHSAIPNVNSLISDGLIDRRHTIIDIVECTCVKSSLSRQKIPSDNNTRWDDTRAQLAQLKSIVGEKPKLSFSLPQTYGLRWLNNDMIAQLLHGKLNKISGNDHDDSMAHQFGFTDDFRSSVLNNKSISGDYIDCINLNSFMIKHNLTNITSSIVQQCIEQHIGFPWKNEIINKNLPKNFIKECLNEILGSITNLHIHIDSDDALKYSSEFIHQLKIENLTIDVEISFNGKLTDREEIYQSVIILTFECNHNYVLVYLQLDSFIQYISTCQSLEDIQTKIESSVTFSFSLSQGQSIKWHQNLSFIYVSAHQNNIIEEIHKNILSKGLKDLIFITKKLSFLDEWKRLQHYKKQTILCFDFSKRIDNWRTTTKKYNQLDQWIWDKDDGIFTRPFITLYLNISNYFISEYPQLNMRTNVMGIYNLLWNNVLIIFQWRGFFRRQCQNE</sequence>
<protein>
    <submittedName>
        <fullName evidence="1">Uncharacterized protein</fullName>
    </submittedName>
</protein>
<comment type="caution">
    <text evidence="1">The sequence shown here is derived from an EMBL/GenBank/DDBJ whole genome shotgun (WGS) entry which is preliminary data.</text>
</comment>
<gene>
    <name evidence="1" type="ORF">IZO911_LOCUS5530</name>
</gene>
<dbReference type="EMBL" id="CAJNOE010000033">
    <property type="protein sequence ID" value="CAF0775517.1"/>
    <property type="molecule type" value="Genomic_DNA"/>
</dbReference>
<evidence type="ECO:0000313" key="2">
    <source>
        <dbReference type="Proteomes" id="UP000663860"/>
    </source>
</evidence>